<dbReference type="PRINTS" id="PR00368">
    <property type="entry name" value="FADPNR"/>
</dbReference>
<dbReference type="EMBL" id="BMMS01000004">
    <property type="protein sequence ID" value="GGO83491.1"/>
    <property type="molecule type" value="Genomic_DNA"/>
</dbReference>
<dbReference type="PIRSF" id="PIRSF000350">
    <property type="entry name" value="Mercury_reductase_MerA"/>
    <property type="match status" value="1"/>
</dbReference>
<keyword evidence="2" id="KW-0285">Flavoprotein</keyword>
<dbReference type="Gene3D" id="3.30.390.30">
    <property type="match status" value="1"/>
</dbReference>
<dbReference type="Pfam" id="PF07992">
    <property type="entry name" value="Pyr_redox_2"/>
    <property type="match status" value="1"/>
</dbReference>
<evidence type="ECO:0000313" key="9">
    <source>
        <dbReference type="Proteomes" id="UP000641932"/>
    </source>
</evidence>
<dbReference type="PANTHER" id="PTHR43014:SF2">
    <property type="entry name" value="MERCURIC REDUCTASE"/>
    <property type="match status" value="1"/>
</dbReference>
<keyword evidence="9" id="KW-1185">Reference proteome</keyword>
<gene>
    <name evidence="8" type="ORF">GCM10012280_12620</name>
</gene>
<proteinExistence type="inferred from homology"/>
<sequence>MHVDAVVIGLGPGGEEVAGRLADAGLDVVGVDHRLVGGECPYWGCIPSKTVVRGADLVAEGHRIPGMAGTAMVCADWRPVARNIREVTGDWNDKAAVDRLVSRGGRFLRGTGRLTAPDEVTVEDPDGGETILRASRAIVIATGTEPAAPPIPGLAGTPYWTNREALETEGAPTSLIVLGGGAVGLELGQGFSRFGTAVTVVEAAPRLVPMEEPEADELLMRILTADGLAVHTGAKVVAVRHDDGGFTAECERGERFTAERLLVATGRRSNLGRVGVGVLGIDPDARVMPVDERMRVVSASGSTPGVWALGDITGKGAFTHVSLYQADLVINGVLGRGGPPARYHALPRVTFTDPEIGAVGLTEAQARERGLEVRAALTDIARSTRGRIHRTGNQGFVKLVADTREGVLVGATSAGPTGGEVLGALAVAVHARVPLSDLTQMIWAYPTFHRAIGEAIRQLSA</sequence>
<feature type="domain" description="FAD/NAD(P)-binding" evidence="7">
    <location>
        <begin position="4"/>
        <end position="326"/>
    </location>
</feature>
<dbReference type="SUPFAM" id="SSF51905">
    <property type="entry name" value="FAD/NAD(P)-binding domain"/>
    <property type="match status" value="1"/>
</dbReference>
<comment type="caution">
    <text evidence="8">The sequence shown here is derived from an EMBL/GenBank/DDBJ whole genome shotgun (WGS) entry which is preliminary data.</text>
</comment>
<evidence type="ECO:0000313" key="8">
    <source>
        <dbReference type="EMBL" id="GGO83491.1"/>
    </source>
</evidence>
<reference evidence="8" key="2">
    <citation type="submission" date="2020-09" db="EMBL/GenBank/DDBJ databases">
        <authorList>
            <person name="Sun Q."/>
            <person name="Zhou Y."/>
        </authorList>
    </citation>
    <scope>NUCLEOTIDE SEQUENCE</scope>
    <source>
        <strain evidence="8">CGMCC 4.7201</strain>
    </source>
</reference>
<dbReference type="InterPro" id="IPR016156">
    <property type="entry name" value="FAD/NAD-linked_Rdtase_dimer_sf"/>
</dbReference>
<accession>A0A917ZIX2</accession>
<dbReference type="InterPro" id="IPR001100">
    <property type="entry name" value="Pyr_nuc-diS_OxRdtase"/>
</dbReference>
<dbReference type="Proteomes" id="UP000641932">
    <property type="component" value="Unassembled WGS sequence"/>
</dbReference>
<evidence type="ECO:0000259" key="6">
    <source>
        <dbReference type="Pfam" id="PF02852"/>
    </source>
</evidence>
<feature type="binding site" evidence="4">
    <location>
        <position position="202"/>
    </location>
    <ligand>
        <name>NAD(+)</name>
        <dbReference type="ChEBI" id="CHEBI:57540"/>
    </ligand>
</feature>
<evidence type="ECO:0000256" key="3">
    <source>
        <dbReference type="ARBA" id="ARBA00022827"/>
    </source>
</evidence>
<feature type="binding site" evidence="4">
    <location>
        <position position="311"/>
    </location>
    <ligand>
        <name>FAD</name>
        <dbReference type="ChEBI" id="CHEBI:57692"/>
    </ligand>
</feature>
<dbReference type="PANTHER" id="PTHR43014">
    <property type="entry name" value="MERCURIC REDUCTASE"/>
    <property type="match status" value="1"/>
</dbReference>
<dbReference type="InterPro" id="IPR023753">
    <property type="entry name" value="FAD/NAD-binding_dom"/>
</dbReference>
<keyword evidence="4" id="KW-0547">Nucleotide-binding</keyword>
<keyword evidence="3 4" id="KW-0274">FAD</keyword>
<organism evidence="8 9">
    <name type="scientific">Wenjunlia tyrosinilytica</name>
    <dbReference type="NCBI Taxonomy" id="1544741"/>
    <lineage>
        <taxon>Bacteria</taxon>
        <taxon>Bacillati</taxon>
        <taxon>Actinomycetota</taxon>
        <taxon>Actinomycetes</taxon>
        <taxon>Kitasatosporales</taxon>
        <taxon>Streptomycetaceae</taxon>
        <taxon>Wenjunlia</taxon>
    </lineage>
</organism>
<reference evidence="8" key="1">
    <citation type="journal article" date="2014" name="Int. J. Syst. Evol. Microbiol.">
        <title>Complete genome sequence of Corynebacterium casei LMG S-19264T (=DSM 44701T), isolated from a smear-ripened cheese.</title>
        <authorList>
            <consortium name="US DOE Joint Genome Institute (JGI-PGF)"/>
            <person name="Walter F."/>
            <person name="Albersmeier A."/>
            <person name="Kalinowski J."/>
            <person name="Ruckert C."/>
        </authorList>
    </citation>
    <scope>NUCLEOTIDE SEQUENCE</scope>
    <source>
        <strain evidence="8">CGMCC 4.7201</strain>
    </source>
</reference>
<feature type="domain" description="Pyridine nucleotide-disulphide oxidoreductase dimerisation" evidence="6">
    <location>
        <begin position="347"/>
        <end position="455"/>
    </location>
</feature>
<name>A0A917ZIX2_9ACTN</name>
<comment type="similarity">
    <text evidence="1">Belongs to the class-I pyridine nucleotide-disulfide oxidoreductase family.</text>
</comment>
<comment type="cofactor">
    <cofactor evidence="4">
        <name>FAD</name>
        <dbReference type="ChEBI" id="CHEBI:57692"/>
    </cofactor>
    <text evidence="4">Binds 1 FAD per subunit.</text>
</comment>
<evidence type="ECO:0000259" key="7">
    <source>
        <dbReference type="Pfam" id="PF07992"/>
    </source>
</evidence>
<evidence type="ECO:0000256" key="1">
    <source>
        <dbReference type="ARBA" id="ARBA00007532"/>
    </source>
</evidence>
<dbReference type="GO" id="GO:0003955">
    <property type="term" value="F:NAD(P)H dehydrogenase (quinone) activity"/>
    <property type="evidence" value="ECO:0007669"/>
    <property type="project" value="TreeGrafter"/>
</dbReference>
<dbReference type="SUPFAM" id="SSF55424">
    <property type="entry name" value="FAD/NAD-linked reductases, dimerisation (C-terminal) domain"/>
    <property type="match status" value="1"/>
</dbReference>
<dbReference type="Gene3D" id="3.50.50.60">
    <property type="entry name" value="FAD/NAD(P)-binding domain"/>
    <property type="match status" value="2"/>
</dbReference>
<feature type="binding site" evidence="4">
    <location>
        <position position="112"/>
    </location>
    <ligand>
        <name>FAD</name>
        <dbReference type="ChEBI" id="CHEBI:57692"/>
    </ligand>
</feature>
<dbReference type="AlphaFoldDB" id="A0A917ZIX2"/>
<dbReference type="InterPro" id="IPR036188">
    <property type="entry name" value="FAD/NAD-bd_sf"/>
</dbReference>
<keyword evidence="4" id="KW-0520">NAD</keyword>
<feature type="binding site" evidence="4">
    <location>
        <begin position="179"/>
        <end position="186"/>
    </location>
    <ligand>
        <name>NAD(+)</name>
        <dbReference type="ChEBI" id="CHEBI:57540"/>
    </ligand>
</feature>
<protein>
    <submittedName>
        <fullName evidence="8">Pyridine nucleotide-disulfide oxidoreductase</fullName>
    </submittedName>
</protein>
<evidence type="ECO:0000256" key="4">
    <source>
        <dbReference type="PIRSR" id="PIRSR000350-3"/>
    </source>
</evidence>
<dbReference type="PRINTS" id="PR00411">
    <property type="entry name" value="PNDRDTASEI"/>
</dbReference>
<feature type="binding site" evidence="4">
    <location>
        <position position="49"/>
    </location>
    <ligand>
        <name>FAD</name>
        <dbReference type="ChEBI" id="CHEBI:57692"/>
    </ligand>
</feature>
<feature type="disulfide bond" description="Redox-active" evidence="5">
    <location>
        <begin position="40"/>
        <end position="45"/>
    </location>
</feature>
<dbReference type="GO" id="GO:0050660">
    <property type="term" value="F:flavin adenine dinucleotide binding"/>
    <property type="evidence" value="ECO:0007669"/>
    <property type="project" value="TreeGrafter"/>
</dbReference>
<evidence type="ECO:0000256" key="2">
    <source>
        <dbReference type="ARBA" id="ARBA00022630"/>
    </source>
</evidence>
<dbReference type="Pfam" id="PF02852">
    <property type="entry name" value="Pyr_redox_dim"/>
    <property type="match status" value="1"/>
</dbReference>
<evidence type="ECO:0000256" key="5">
    <source>
        <dbReference type="PIRSR" id="PIRSR000350-4"/>
    </source>
</evidence>
<dbReference type="InterPro" id="IPR004099">
    <property type="entry name" value="Pyr_nucl-diS_OxRdtase_dimer"/>
</dbReference>
<feature type="binding site" evidence="4">
    <location>
        <position position="266"/>
    </location>
    <ligand>
        <name>NAD(+)</name>
        <dbReference type="ChEBI" id="CHEBI:57540"/>
    </ligand>
</feature>